<dbReference type="InterPro" id="IPR036390">
    <property type="entry name" value="WH_DNA-bd_sf"/>
</dbReference>
<sequence>MKLTTRSRYGTRLLLDIALHSEHGPVPSKDTAQREGISLKYLEKMIKTLNEAGYLKGKRGPNGGNILTRRPDEITIGAVARILEGEEDRVLDCCGDIEQCNRAAVCLRRSIWDDAHQAMYKMLDSYTLADLIKDARLCPAQNLEQSSSSS</sequence>
<keyword evidence="1" id="KW-0238">DNA-binding</keyword>
<comment type="caution">
    <text evidence="2">The sequence shown here is derived from an EMBL/GenBank/DDBJ whole genome shotgun (WGS) entry which is preliminary data.</text>
</comment>
<name>A0A7M3MGB8_9BACT</name>
<dbReference type="InterPro" id="IPR000944">
    <property type="entry name" value="Tscrpt_reg_Rrf2"/>
</dbReference>
<keyword evidence="3" id="KW-1185">Reference proteome</keyword>
<evidence type="ECO:0008006" key="4">
    <source>
        <dbReference type="Google" id="ProtNLM"/>
    </source>
</evidence>
<dbReference type="OrthoDB" id="9800519at2"/>
<dbReference type="Pfam" id="PF02082">
    <property type="entry name" value="Rrf2"/>
    <property type="match status" value="1"/>
</dbReference>
<dbReference type="RefSeq" id="WP_144302300.1">
    <property type="nucleotide sequence ID" value="NZ_QMIE01000004.1"/>
</dbReference>
<proteinExistence type="predicted"/>
<dbReference type="GO" id="GO:0005829">
    <property type="term" value="C:cytosol"/>
    <property type="evidence" value="ECO:0007669"/>
    <property type="project" value="TreeGrafter"/>
</dbReference>
<dbReference type="PANTHER" id="PTHR33221:SF5">
    <property type="entry name" value="HTH-TYPE TRANSCRIPTIONAL REGULATOR ISCR"/>
    <property type="match status" value="1"/>
</dbReference>
<dbReference type="GO" id="GO:0003700">
    <property type="term" value="F:DNA-binding transcription factor activity"/>
    <property type="evidence" value="ECO:0007669"/>
    <property type="project" value="TreeGrafter"/>
</dbReference>
<dbReference type="AlphaFoldDB" id="A0A7M3MGB8"/>
<reference evidence="2 3" key="1">
    <citation type="submission" date="2018-06" db="EMBL/GenBank/DDBJ databases">
        <title>Complete genome of Desulfovibrio indonesiensis P37SLT.</title>
        <authorList>
            <person name="Crispim J.S."/>
            <person name="Vidigal P.M.P."/>
            <person name="Silva L.C.F."/>
            <person name="Laguardia C.N."/>
            <person name="Araujo L.C."/>
            <person name="Dias R.S."/>
            <person name="Sousa M.P."/>
            <person name="Paula S.O."/>
            <person name="Silva C."/>
        </authorList>
    </citation>
    <scope>NUCLEOTIDE SEQUENCE [LARGE SCALE GENOMIC DNA]</scope>
    <source>
        <strain evidence="2 3">P37SLT</strain>
    </source>
</reference>
<evidence type="ECO:0000313" key="2">
    <source>
        <dbReference type="EMBL" id="TVM18299.1"/>
    </source>
</evidence>
<evidence type="ECO:0000256" key="1">
    <source>
        <dbReference type="ARBA" id="ARBA00023125"/>
    </source>
</evidence>
<protein>
    <recommendedName>
        <fullName evidence="4">Rrf2 family transcriptional regulator</fullName>
    </recommendedName>
</protein>
<organism evidence="2 3">
    <name type="scientific">Oceanidesulfovibrio indonesiensis</name>
    <dbReference type="NCBI Taxonomy" id="54767"/>
    <lineage>
        <taxon>Bacteria</taxon>
        <taxon>Pseudomonadati</taxon>
        <taxon>Thermodesulfobacteriota</taxon>
        <taxon>Desulfovibrionia</taxon>
        <taxon>Desulfovibrionales</taxon>
        <taxon>Desulfovibrionaceae</taxon>
        <taxon>Oceanidesulfovibrio</taxon>
    </lineage>
</organism>
<dbReference type="EMBL" id="QMIE01000004">
    <property type="protein sequence ID" value="TVM18299.1"/>
    <property type="molecule type" value="Genomic_DNA"/>
</dbReference>
<dbReference type="InterPro" id="IPR036388">
    <property type="entry name" value="WH-like_DNA-bd_sf"/>
</dbReference>
<dbReference type="SUPFAM" id="SSF46785">
    <property type="entry name" value="Winged helix' DNA-binding domain"/>
    <property type="match status" value="1"/>
</dbReference>
<dbReference type="GO" id="GO:0003677">
    <property type="term" value="F:DNA binding"/>
    <property type="evidence" value="ECO:0007669"/>
    <property type="project" value="UniProtKB-KW"/>
</dbReference>
<accession>A0A7M3MGB8</accession>
<dbReference type="Proteomes" id="UP000448292">
    <property type="component" value="Unassembled WGS sequence"/>
</dbReference>
<dbReference type="NCBIfam" id="TIGR00738">
    <property type="entry name" value="rrf2_super"/>
    <property type="match status" value="1"/>
</dbReference>
<evidence type="ECO:0000313" key="3">
    <source>
        <dbReference type="Proteomes" id="UP000448292"/>
    </source>
</evidence>
<dbReference type="Gene3D" id="1.10.10.10">
    <property type="entry name" value="Winged helix-like DNA-binding domain superfamily/Winged helix DNA-binding domain"/>
    <property type="match status" value="1"/>
</dbReference>
<dbReference type="PROSITE" id="PS51197">
    <property type="entry name" value="HTH_RRF2_2"/>
    <property type="match status" value="1"/>
</dbReference>
<dbReference type="PANTHER" id="PTHR33221">
    <property type="entry name" value="WINGED HELIX-TURN-HELIX TRANSCRIPTIONAL REGULATOR, RRF2 FAMILY"/>
    <property type="match status" value="1"/>
</dbReference>
<gene>
    <name evidence="2" type="ORF">DPQ33_05975</name>
</gene>